<feature type="active site" evidence="5">
    <location>
        <position position="141"/>
    </location>
</feature>
<name>A0A516SCJ5_9NEIS</name>
<dbReference type="Gene3D" id="2.70.98.10">
    <property type="match status" value="1"/>
</dbReference>
<comment type="similarity">
    <text evidence="2 4">Belongs to the glucose-6-phosphate 1-epimerase family.</text>
</comment>
<dbReference type="SUPFAM" id="SSF74650">
    <property type="entry name" value="Galactose mutarotase-like"/>
    <property type="match status" value="1"/>
</dbReference>
<dbReference type="GO" id="GO:0005975">
    <property type="term" value="P:carbohydrate metabolic process"/>
    <property type="evidence" value="ECO:0007669"/>
    <property type="project" value="InterPro"/>
</dbReference>
<dbReference type="CDD" id="cd09020">
    <property type="entry name" value="D-hex-6-P-epi_like"/>
    <property type="match status" value="1"/>
</dbReference>
<dbReference type="AlphaFoldDB" id="A0A516SCJ5"/>
<dbReference type="EC" id="5.1.3.15" evidence="4"/>
<dbReference type="Proteomes" id="UP000317550">
    <property type="component" value="Chromosome"/>
</dbReference>
<evidence type="ECO:0000256" key="5">
    <source>
        <dbReference type="PIRSR" id="PIRSR016020-1"/>
    </source>
</evidence>
<dbReference type="OrthoDB" id="9790727at2"/>
<dbReference type="InterPro" id="IPR011013">
    <property type="entry name" value="Gal_mutarotase_sf_dom"/>
</dbReference>
<feature type="active site" evidence="5">
    <location>
        <position position="238"/>
    </location>
</feature>
<proteinExistence type="inferred from homology"/>
<evidence type="ECO:0000313" key="7">
    <source>
        <dbReference type="Proteomes" id="UP000317550"/>
    </source>
</evidence>
<dbReference type="PANTHER" id="PTHR11122:SF13">
    <property type="entry name" value="GLUCOSE-6-PHOSPHATE 1-EPIMERASE"/>
    <property type="match status" value="1"/>
</dbReference>
<keyword evidence="3 4" id="KW-0413">Isomerase</keyword>
<protein>
    <recommendedName>
        <fullName evidence="4">Putative glucose-6-phosphate 1-epimerase</fullName>
        <ecNumber evidence="4">5.1.3.15</ecNumber>
    </recommendedName>
</protein>
<organism evidence="6 7">
    <name type="scientific">Chitinimonas arctica</name>
    <dbReference type="NCBI Taxonomy" id="2594795"/>
    <lineage>
        <taxon>Bacteria</taxon>
        <taxon>Pseudomonadati</taxon>
        <taxon>Pseudomonadota</taxon>
        <taxon>Betaproteobacteria</taxon>
        <taxon>Neisseriales</taxon>
        <taxon>Chitinibacteraceae</taxon>
        <taxon>Chitinimonas</taxon>
    </lineage>
</organism>
<dbReference type="GO" id="GO:0030246">
    <property type="term" value="F:carbohydrate binding"/>
    <property type="evidence" value="ECO:0007669"/>
    <property type="project" value="UniProtKB-UniRule"/>
</dbReference>
<dbReference type="KEGG" id="cari:FNU76_05655"/>
<dbReference type="EMBL" id="CP041730">
    <property type="protein sequence ID" value="QDQ25875.1"/>
    <property type="molecule type" value="Genomic_DNA"/>
</dbReference>
<evidence type="ECO:0000256" key="4">
    <source>
        <dbReference type="PIRNR" id="PIRNR016020"/>
    </source>
</evidence>
<dbReference type="RefSeq" id="WP_143856798.1">
    <property type="nucleotide sequence ID" value="NZ_CP041730.1"/>
</dbReference>
<dbReference type="InterPro" id="IPR025532">
    <property type="entry name" value="G6P_1-epimerase"/>
</dbReference>
<reference evidence="7" key="1">
    <citation type="submission" date="2019-07" db="EMBL/GenBank/DDBJ databases">
        <title>Chitinimonas sp. nov., isolated from Ny-Alesund, arctica soil.</title>
        <authorList>
            <person name="Xu Q."/>
            <person name="Peng F."/>
        </authorList>
    </citation>
    <scope>NUCLEOTIDE SEQUENCE [LARGE SCALE GENOMIC DNA]</scope>
    <source>
        <strain evidence="7">R3-44</strain>
    </source>
</reference>
<evidence type="ECO:0000256" key="2">
    <source>
        <dbReference type="ARBA" id="ARBA00005866"/>
    </source>
</evidence>
<comment type="catalytic activity">
    <reaction evidence="1">
        <text>alpha-D-glucose 6-phosphate = beta-D-glucose 6-phosphate</text>
        <dbReference type="Rhea" id="RHEA:16249"/>
        <dbReference type="ChEBI" id="CHEBI:58225"/>
        <dbReference type="ChEBI" id="CHEBI:58247"/>
        <dbReference type="EC" id="5.1.3.15"/>
    </reaction>
</comment>
<dbReference type="GO" id="GO:0047938">
    <property type="term" value="F:glucose-6-phosphate 1-epimerase activity"/>
    <property type="evidence" value="ECO:0007669"/>
    <property type="project" value="UniProtKB-UniRule"/>
</dbReference>
<dbReference type="PANTHER" id="PTHR11122">
    <property type="entry name" value="APOSPORY-ASSOCIATED PROTEIN C-RELATED"/>
    <property type="match status" value="1"/>
</dbReference>
<evidence type="ECO:0000256" key="3">
    <source>
        <dbReference type="ARBA" id="ARBA00023235"/>
    </source>
</evidence>
<accession>A0A516SCJ5</accession>
<sequence length="268" mass="29585">MSSSPDLIELVSPHGRARVSRQGAQVLDAQLQGRPLLWLSPLALFEAGKAIRGGVPICFPWFGKHPAGLPAHGFARNHDWNLLEQRADRVCFELRDDPRSRALWPFAFRLTLAITLDSRLHFDFRVENRDTQSFDFSYALHSYFAVGDCRECSLDGLAGRLRREVGHVTTPQPGSIALALPIDANFESAPDPLALHDGDRTIEIAAEGMRSAVVWNPGAAAETVADIGRHWPEYVCVERGNIGAATVTLLPGETHRAGMDLGWYEKGR</sequence>
<keyword evidence="7" id="KW-1185">Reference proteome</keyword>
<gene>
    <name evidence="6" type="ORF">FNU76_05655</name>
</gene>
<dbReference type="InterPro" id="IPR014718">
    <property type="entry name" value="GH-type_carb-bd"/>
</dbReference>
<dbReference type="Pfam" id="PF01263">
    <property type="entry name" value="Aldose_epim"/>
    <property type="match status" value="1"/>
</dbReference>
<dbReference type="PIRSF" id="PIRSF016020">
    <property type="entry name" value="PHexose_mutarotase"/>
    <property type="match status" value="1"/>
</dbReference>
<evidence type="ECO:0000256" key="1">
    <source>
        <dbReference type="ARBA" id="ARBA00001096"/>
    </source>
</evidence>
<dbReference type="InterPro" id="IPR008183">
    <property type="entry name" value="Aldose_1/G6P_1-epimerase"/>
</dbReference>
<evidence type="ECO:0000313" key="6">
    <source>
        <dbReference type="EMBL" id="QDQ25875.1"/>
    </source>
</evidence>